<name>A0ACB9NMF4_BAUVA</name>
<comment type="caution">
    <text evidence="1">The sequence shown here is derived from an EMBL/GenBank/DDBJ whole genome shotgun (WGS) entry which is preliminary data.</text>
</comment>
<gene>
    <name evidence="1" type="ORF">L6164_015402</name>
</gene>
<dbReference type="EMBL" id="CM039431">
    <property type="protein sequence ID" value="KAI4336932.1"/>
    <property type="molecule type" value="Genomic_DNA"/>
</dbReference>
<reference evidence="1 2" key="1">
    <citation type="journal article" date="2022" name="DNA Res.">
        <title>Chromosomal-level genome assembly of the orchid tree Bauhinia variegata (Leguminosae; Cercidoideae) supports the allotetraploid origin hypothesis of Bauhinia.</title>
        <authorList>
            <person name="Zhong Y."/>
            <person name="Chen Y."/>
            <person name="Zheng D."/>
            <person name="Pang J."/>
            <person name="Liu Y."/>
            <person name="Luo S."/>
            <person name="Meng S."/>
            <person name="Qian L."/>
            <person name="Wei D."/>
            <person name="Dai S."/>
            <person name="Zhou R."/>
        </authorList>
    </citation>
    <scope>NUCLEOTIDE SEQUENCE [LARGE SCALE GENOMIC DNA]</scope>
    <source>
        <strain evidence="1">BV-YZ2020</strain>
    </source>
</reference>
<evidence type="ECO:0000313" key="2">
    <source>
        <dbReference type="Proteomes" id="UP000828941"/>
    </source>
</evidence>
<protein>
    <submittedName>
        <fullName evidence="1">Uncharacterized protein</fullName>
    </submittedName>
</protein>
<proteinExistence type="predicted"/>
<keyword evidence="2" id="KW-1185">Reference proteome</keyword>
<organism evidence="1 2">
    <name type="scientific">Bauhinia variegata</name>
    <name type="common">Purple orchid tree</name>
    <name type="synonym">Phanera variegata</name>
    <dbReference type="NCBI Taxonomy" id="167791"/>
    <lineage>
        <taxon>Eukaryota</taxon>
        <taxon>Viridiplantae</taxon>
        <taxon>Streptophyta</taxon>
        <taxon>Embryophyta</taxon>
        <taxon>Tracheophyta</taxon>
        <taxon>Spermatophyta</taxon>
        <taxon>Magnoliopsida</taxon>
        <taxon>eudicotyledons</taxon>
        <taxon>Gunneridae</taxon>
        <taxon>Pentapetalae</taxon>
        <taxon>rosids</taxon>
        <taxon>fabids</taxon>
        <taxon>Fabales</taxon>
        <taxon>Fabaceae</taxon>
        <taxon>Cercidoideae</taxon>
        <taxon>Cercideae</taxon>
        <taxon>Bauhiniinae</taxon>
        <taxon>Bauhinia</taxon>
    </lineage>
</organism>
<accession>A0ACB9NMF4</accession>
<dbReference type="Proteomes" id="UP000828941">
    <property type="component" value="Chromosome 6"/>
</dbReference>
<evidence type="ECO:0000313" key="1">
    <source>
        <dbReference type="EMBL" id="KAI4336932.1"/>
    </source>
</evidence>
<sequence>MGETCPSLSRSWAEDIYWTHFRFIHFALYLPTGYDQQLALPRRFSDSLKKKLPNKVTIRGPGGAIWNIGLTTRDDTLFFAHGWQEFVKDHKLEENDLLVFKYNGESQFDVLIFDRESFCEKAASYFVRECGYTEHANESLNARKETGFKEVHTPSNAGTGCASPEKSTDGDCTRVPEVVPSETTSKKICSAVNESTTPRKPSIRDVTRDPAVVPFQTNSERIQKLVSAVKHVQTKRRGRPKASAKAEPSSVGGSGSFQTYTSKRRPVTESEKTKALQLAQAACTNDSFSMVMRPTHVYKGFYLSIPSKWNAEHLPQQNQDVILRVGKSEWIARYSYGHSRGTGGFSRGWKHFALDNNLEEFDVCVFKPAGKMNNALILDVSIFRAVEENVNSGAKKGGVTMDIL</sequence>